<feature type="binding site" evidence="14">
    <location>
        <position position="1108"/>
    </location>
    <ligand>
        <name>Mo-molybdopterin</name>
        <dbReference type="ChEBI" id="CHEBI:71302"/>
    </ligand>
    <ligandPart>
        <name>Mo</name>
        <dbReference type="ChEBI" id="CHEBI:28685"/>
    </ligandPart>
</feature>
<evidence type="ECO:0000259" key="16">
    <source>
        <dbReference type="PROSITE" id="PS51085"/>
    </source>
</evidence>
<dbReference type="InterPro" id="IPR016166">
    <property type="entry name" value="FAD-bd_PCMH"/>
</dbReference>
<feature type="domain" description="FAD-binding PCMH-type" evidence="17">
    <location>
        <begin position="374"/>
        <end position="590"/>
    </location>
</feature>
<feature type="binding site" evidence="14">
    <location>
        <position position="147"/>
    </location>
    <ligand>
        <name>[2Fe-2S] cluster</name>
        <dbReference type="ChEBI" id="CHEBI:190135"/>
        <label>2</label>
    </ligand>
</feature>
<evidence type="ECO:0000256" key="14">
    <source>
        <dbReference type="PIRSR" id="PIRSR000127-3"/>
    </source>
</evidence>
<dbReference type="Gene3D" id="3.30.43.10">
    <property type="entry name" value="Uridine Diphospho-n-acetylenolpyruvylglucosamine Reductase, domain 2"/>
    <property type="match status" value="1"/>
</dbReference>
<evidence type="ECO:0000256" key="8">
    <source>
        <dbReference type="ARBA" id="ARBA00023002"/>
    </source>
</evidence>
<dbReference type="SUPFAM" id="SSF56176">
    <property type="entry name" value="FAD-binding/transporter-associated domain-like"/>
    <property type="match status" value="1"/>
</dbReference>
<dbReference type="Pfam" id="PF02738">
    <property type="entry name" value="MoCoBD_1"/>
    <property type="match status" value="1"/>
</dbReference>
<protein>
    <recommendedName>
        <fullName evidence="20">Xanthine dehydrogenase</fullName>
    </recommendedName>
</protein>
<dbReference type="InterPro" id="IPR005107">
    <property type="entry name" value="CO_DH_flav_C"/>
</dbReference>
<feature type="binding site" evidence="13">
    <location>
        <position position="1206"/>
    </location>
    <ligand>
        <name>substrate</name>
    </ligand>
</feature>
<comment type="cofactor">
    <cofactor evidence="14">
        <name>Mo-molybdopterin</name>
        <dbReference type="ChEBI" id="CHEBI:71302"/>
    </cofactor>
    <text evidence="14">Binds 1 Mo-molybdopterin (Mo-MPT) cofactor per subunit.</text>
</comment>
<feature type="binding site" evidence="13">
    <location>
        <position position="607"/>
    </location>
    <ligand>
        <name>FAD</name>
        <dbReference type="ChEBI" id="CHEBI:57692"/>
    </ligand>
</feature>
<name>A0A316YRF5_9BASI</name>
<feature type="binding site" evidence="14">
    <location>
        <position position="963"/>
    </location>
    <ligand>
        <name>Mo-molybdopterin</name>
        <dbReference type="ChEBI" id="CHEBI:71302"/>
    </ligand>
    <ligandPart>
        <name>Mo</name>
        <dbReference type="ChEBI" id="CHEBI:28685"/>
    </ligandPart>
</feature>
<dbReference type="Gene3D" id="3.30.390.50">
    <property type="entry name" value="CO dehydrogenase flavoprotein, C-terminal domain"/>
    <property type="match status" value="1"/>
</dbReference>
<dbReference type="FunFam" id="3.30.365.10:FF:000003">
    <property type="entry name" value="Aldehyde oxidase 1"/>
    <property type="match status" value="1"/>
</dbReference>
<dbReference type="GO" id="GO:0005506">
    <property type="term" value="F:iron ion binding"/>
    <property type="evidence" value="ECO:0007669"/>
    <property type="project" value="InterPro"/>
</dbReference>
<keyword evidence="8" id="KW-0560">Oxidoreductase</keyword>
<evidence type="ECO:0000256" key="9">
    <source>
        <dbReference type="ARBA" id="ARBA00023004"/>
    </source>
</evidence>
<dbReference type="InterPro" id="IPR016208">
    <property type="entry name" value="Ald_Oxase/xanthine_DH-like"/>
</dbReference>
<dbReference type="SUPFAM" id="SSF47741">
    <property type="entry name" value="CO dehydrogenase ISP C-domain like"/>
    <property type="match status" value="1"/>
</dbReference>
<feature type="compositionally biased region" description="Low complexity" evidence="15">
    <location>
        <begin position="260"/>
        <end position="289"/>
    </location>
</feature>
<dbReference type="InterPro" id="IPR036856">
    <property type="entry name" value="Ald_Oxase/Xan_DH_a/b_sf"/>
</dbReference>
<dbReference type="InterPro" id="IPR008274">
    <property type="entry name" value="AldOxase/xan_DH_MoCoBD1"/>
</dbReference>
<dbReference type="Proteomes" id="UP000245768">
    <property type="component" value="Unassembled WGS sequence"/>
</dbReference>
<dbReference type="PROSITE" id="PS51387">
    <property type="entry name" value="FAD_PCMH"/>
    <property type="match status" value="1"/>
</dbReference>
<organism evidence="18 19">
    <name type="scientific">Acaromyces ingoldii</name>
    <dbReference type="NCBI Taxonomy" id="215250"/>
    <lineage>
        <taxon>Eukaryota</taxon>
        <taxon>Fungi</taxon>
        <taxon>Dikarya</taxon>
        <taxon>Basidiomycota</taxon>
        <taxon>Ustilaginomycotina</taxon>
        <taxon>Exobasidiomycetes</taxon>
        <taxon>Exobasidiales</taxon>
        <taxon>Cryptobasidiaceae</taxon>
        <taxon>Acaromyces</taxon>
    </lineage>
</organism>
<evidence type="ECO:0000256" key="13">
    <source>
        <dbReference type="PIRSR" id="PIRSR000127-2"/>
    </source>
</evidence>
<evidence type="ECO:0000256" key="15">
    <source>
        <dbReference type="SAM" id="MobiDB-lite"/>
    </source>
</evidence>
<dbReference type="FunFam" id="3.30.365.10:FF:000001">
    <property type="entry name" value="Xanthine dehydrogenase oxidase"/>
    <property type="match status" value="1"/>
</dbReference>
<accession>A0A316YRF5</accession>
<dbReference type="Pfam" id="PF00941">
    <property type="entry name" value="FAD_binding_5"/>
    <property type="match status" value="1"/>
</dbReference>
<evidence type="ECO:0000256" key="5">
    <source>
        <dbReference type="ARBA" id="ARBA00022714"/>
    </source>
</evidence>
<dbReference type="InterPro" id="IPR001041">
    <property type="entry name" value="2Fe-2S_ferredoxin-type"/>
</dbReference>
<dbReference type="InterPro" id="IPR002346">
    <property type="entry name" value="Mopterin_DH_FAD-bd"/>
</dbReference>
<feature type="binding site" evidence="14">
    <location>
        <position position="181"/>
    </location>
    <ligand>
        <name>[2Fe-2S] cluster</name>
        <dbReference type="ChEBI" id="CHEBI:190135"/>
        <label>2</label>
    </ligand>
</feature>
<feature type="binding site" evidence="13">
    <location>
        <position position="998"/>
    </location>
    <ligand>
        <name>substrate</name>
    </ligand>
</feature>
<dbReference type="SMART" id="SM01008">
    <property type="entry name" value="Ald_Xan_dh_C"/>
    <property type="match status" value="1"/>
</dbReference>
<sequence>MATAVQLHGHPLPPHVSLLPLSFQVNRQRISVSPHDTTVAWDSTLLEYLRDHVRLTGTKLGCGEGGCGACTVVVLRPKSRAQLQREQEHDLGNGLPYDIRAVNSCLMPLIAVHGCQVITIEGIGTERHPHAIQQRLAFLFGSQCGFCTPGIIMSFYATLRNAGKRGLSERDIERGMDGNLCRCTGYRPILDALKTFAKASETADDDEYFNGLEAVTANSQQQQQQLSCSSPAGACPRGEDCCRFKRKDASASGGKTPPASVESGSDTSSSRTSVSSGHDSGFASSNTPLPASSLSLARARIASKEPDGLMEYDGANEPIFPAWLLRSRDRAEGGNRSVWDDQDLGFVDVSSSQPWGLNNGEEEEVAPEDSLRQQHESRKSVVWLRPSTLSSLVTMLRFYNSRQIAAKLRSGDSECRIEVKSGHREYSVSIYTGNIPSLCRFESTDEQLSIGSLLPINDITAALKSLSRKFSGSLHRSAAVQFSLQVFRAIMSNISHFASTQIRNVACVGGNVATASPISDLNPVWLALNSEVRYIDALELSEDDVLGEDDAFLERLEGRISMSNFFRGYRKTALPAGAVITRIVVSLPPPPDPNDAQETRRFTRAYKQAKRVDDDIATVTCCLYLEVEAVPPDLGQSWTVREARFAYGGMAPTTVLAKETAEEVRGSNFNDDTLLDRALDRLGSRDFDLALSVPGGMASYRKALALSFFAKFWSEVTEELQSEVKVRSSLPSAFKGLSGSALVRPVTRGSQDFEQVQVKVKGGSGESMPHLSALKQCAGTAEYVDDIALQEGELVGALVLTTTANAKIVSIDATPALMPNGPALWFVEENDLVKLGGRNAFLFDDRFFAGSRSDAVGMVIGVVLAKTKRLAQAAARMVKVEYERLGPPVLDIDSAISAESFLPPRPKIQTATNEEFDDWSDCEHVLEGTTRLGGQSHFYLETNACLIVPSKEGDDMEVWSSTQNPSETQAFVSEALCIPMSRINVRVKRIGGGFGGKETRSVILAAVMAVASKVSGRPVRCQLDRDEDMLFNGQRHPFKGEWRIGMTRTGKFKKFDVKVYNNAGHSQDLSRAVLERAMFHIDGCYRWPALRVRGWMCRTHTVSNTAFRGFGGPQGIFIVEDALTKAARSLGLLPEDVRALNFNIEGDLTHYKQPLVDWNVPTMWQELKRSSDFDRRRRAIDIFNKENRWKKRGITLQATRFGLSYTFLTLNQARCLVHIYAHDGSVMISHAGVEMGQGLHSKVSQVAASELGVDNDTIHISQTSTRETANTSATAASVGSDLNGAAVKDACEQLKERLKPYRKPGISFREAAHQAYMDRVNLSAVGHYKTPIKGMDWEKGEGEPFFYWTQGVVCTEAEIDVATGDNRVVRADICMDIARSINPGIDVGQIEGAFTQGLGLVTIEESLWKPNGDLVTKGPGNYKIPAFLDTPSDMRISFMKASHGRKMHHLRTVQGSKGVGEPPLTLGCFHFFAIKDAVRSARIDHGLLKADFDMDAPATPERIRLACGDLLAQQAMVKPKVENERDFFVRIS</sequence>
<evidence type="ECO:0000256" key="7">
    <source>
        <dbReference type="ARBA" id="ARBA00022827"/>
    </source>
</evidence>
<feature type="binding site" evidence="14">
    <location>
        <position position="70"/>
    </location>
    <ligand>
        <name>[2Fe-2S] cluster</name>
        <dbReference type="ChEBI" id="CHEBI:190135"/>
        <label>1</label>
    </ligand>
</feature>
<feature type="binding site" evidence="13">
    <location>
        <position position="520"/>
    </location>
    <ligand>
        <name>FAD</name>
        <dbReference type="ChEBI" id="CHEBI:57692"/>
    </ligand>
</feature>
<feature type="binding site" evidence="14">
    <location>
        <position position="67"/>
    </location>
    <ligand>
        <name>[2Fe-2S] cluster</name>
        <dbReference type="ChEBI" id="CHEBI:190135"/>
        <label>1</label>
    </ligand>
</feature>
<evidence type="ECO:0000256" key="1">
    <source>
        <dbReference type="ARBA" id="ARBA00001974"/>
    </source>
</evidence>
<feature type="binding site" evidence="13">
    <location>
        <position position="1110"/>
    </location>
    <ligand>
        <name>substrate</name>
    </ligand>
</feature>
<dbReference type="GO" id="GO:0016491">
    <property type="term" value="F:oxidoreductase activity"/>
    <property type="evidence" value="ECO:0007669"/>
    <property type="project" value="UniProtKB-KW"/>
</dbReference>
<comment type="similarity">
    <text evidence="2">Belongs to the xanthine dehydrogenase family.</text>
</comment>
<feature type="binding site" evidence="14">
    <location>
        <position position="1276"/>
    </location>
    <ligand>
        <name>Mo-molybdopterin</name>
        <dbReference type="ChEBI" id="CHEBI:71302"/>
    </ligand>
    <ligandPart>
        <name>Mo</name>
        <dbReference type="ChEBI" id="CHEBI:28685"/>
    </ligandPart>
</feature>
<dbReference type="InterPro" id="IPR006058">
    <property type="entry name" value="2Fe2S_fd_BS"/>
</dbReference>
<feature type="domain" description="2Fe-2S ferredoxin-type" evidence="16">
    <location>
        <begin position="19"/>
        <end position="123"/>
    </location>
</feature>
<dbReference type="SUPFAM" id="SSF54292">
    <property type="entry name" value="2Fe-2S ferredoxin-like"/>
    <property type="match status" value="1"/>
</dbReference>
<keyword evidence="4" id="KW-0285">Flavoprotein</keyword>
<dbReference type="Pfam" id="PF00111">
    <property type="entry name" value="Fer2"/>
    <property type="match status" value="1"/>
</dbReference>
<dbReference type="InterPro" id="IPR000674">
    <property type="entry name" value="Ald_Oxase/Xan_DH_a/b"/>
</dbReference>
<dbReference type="GO" id="GO:0051537">
    <property type="term" value="F:2 iron, 2 sulfur cluster binding"/>
    <property type="evidence" value="ECO:0007669"/>
    <property type="project" value="UniProtKB-KW"/>
</dbReference>
<evidence type="ECO:0000256" key="11">
    <source>
        <dbReference type="ARBA" id="ARBA00034078"/>
    </source>
</evidence>
<dbReference type="InterPro" id="IPR036318">
    <property type="entry name" value="FAD-bd_PCMH-like_sf"/>
</dbReference>
<dbReference type="EMBL" id="KZ819636">
    <property type="protein sequence ID" value="PWN90603.1"/>
    <property type="molecule type" value="Genomic_DNA"/>
</dbReference>
<dbReference type="SUPFAM" id="SSF54665">
    <property type="entry name" value="CO dehydrogenase molybdoprotein N-domain-like"/>
    <property type="match status" value="1"/>
</dbReference>
<dbReference type="Gene3D" id="3.10.20.30">
    <property type="match status" value="1"/>
</dbReference>
<evidence type="ECO:0008006" key="20">
    <source>
        <dbReference type="Google" id="ProtNLM"/>
    </source>
</evidence>
<dbReference type="Gene3D" id="1.10.150.120">
    <property type="entry name" value="[2Fe-2S]-binding domain"/>
    <property type="match status" value="1"/>
</dbReference>
<evidence type="ECO:0000256" key="4">
    <source>
        <dbReference type="ARBA" id="ARBA00022630"/>
    </source>
</evidence>
<keyword evidence="7 13" id="KW-0274">FAD</keyword>
<evidence type="ECO:0000256" key="3">
    <source>
        <dbReference type="ARBA" id="ARBA00022505"/>
    </source>
</evidence>
<dbReference type="SMART" id="SM01092">
    <property type="entry name" value="CO_deh_flav_C"/>
    <property type="match status" value="1"/>
</dbReference>
<dbReference type="InParanoid" id="A0A316YRF5"/>
<dbReference type="InterPro" id="IPR016169">
    <property type="entry name" value="FAD-bd_PCMH_sub2"/>
</dbReference>
<feature type="region of interest" description="Disordered" evidence="15">
    <location>
        <begin position="247"/>
        <end position="289"/>
    </location>
</feature>
<evidence type="ECO:0000256" key="12">
    <source>
        <dbReference type="PIRSR" id="PIRSR000127-1"/>
    </source>
</evidence>
<dbReference type="STRING" id="215250.A0A316YRF5"/>
<dbReference type="Pfam" id="PF01799">
    <property type="entry name" value="Fer2_2"/>
    <property type="match status" value="1"/>
</dbReference>
<dbReference type="InterPro" id="IPR036010">
    <property type="entry name" value="2Fe-2S_ferredoxin-like_sf"/>
</dbReference>
<feature type="binding site" evidence="14">
    <location>
        <position position="144"/>
    </location>
    <ligand>
        <name>[2Fe-2S] cluster</name>
        <dbReference type="ChEBI" id="CHEBI:190135"/>
        <label>2</label>
    </ligand>
</feature>
<dbReference type="PROSITE" id="PS51085">
    <property type="entry name" value="2FE2S_FER_2"/>
    <property type="match status" value="1"/>
</dbReference>
<feature type="binding site" evidence="14">
    <location>
        <position position="994"/>
    </location>
    <ligand>
        <name>Mo-molybdopterin</name>
        <dbReference type="ChEBI" id="CHEBI:71302"/>
    </ligand>
    <ligandPart>
        <name>Mo</name>
        <dbReference type="ChEBI" id="CHEBI:28685"/>
    </ligandPart>
</feature>
<feature type="binding site" evidence="14">
    <location>
        <position position="105"/>
    </location>
    <ligand>
        <name>[2Fe-2S] cluster</name>
        <dbReference type="ChEBI" id="CHEBI:190135"/>
        <label>1</label>
    </ligand>
</feature>
<dbReference type="InterPro" id="IPR036683">
    <property type="entry name" value="CO_DH_flav_C_dom_sf"/>
</dbReference>
<dbReference type="FunFam" id="3.30.365.10:FF:000004">
    <property type="entry name" value="Xanthine dehydrogenase oxidase"/>
    <property type="match status" value="1"/>
</dbReference>
<dbReference type="PANTHER" id="PTHR45444:SF3">
    <property type="entry name" value="XANTHINE DEHYDROGENASE"/>
    <property type="match status" value="1"/>
</dbReference>
<dbReference type="InterPro" id="IPR002888">
    <property type="entry name" value="2Fe-2S-bd"/>
</dbReference>
<keyword evidence="3 14" id="KW-0500">Molybdenum</keyword>
<dbReference type="PIRSF" id="PIRSF000127">
    <property type="entry name" value="Xanthine_DH"/>
    <property type="match status" value="1"/>
</dbReference>
<feature type="binding site" evidence="13">
    <location>
        <position position="497"/>
    </location>
    <ligand>
        <name>FAD</name>
        <dbReference type="ChEBI" id="CHEBI:57692"/>
    </ligand>
</feature>
<dbReference type="Gene3D" id="3.30.465.10">
    <property type="match status" value="1"/>
</dbReference>
<dbReference type="Pfam" id="PF03450">
    <property type="entry name" value="CO_deh_flav_C"/>
    <property type="match status" value="1"/>
</dbReference>
<keyword evidence="6 14" id="KW-0479">Metal-binding</keyword>
<dbReference type="InterPro" id="IPR012675">
    <property type="entry name" value="Beta-grasp_dom_sf"/>
</dbReference>
<evidence type="ECO:0000256" key="2">
    <source>
        <dbReference type="ARBA" id="ARBA00006849"/>
    </source>
</evidence>
<dbReference type="SUPFAM" id="SSF55447">
    <property type="entry name" value="CO dehydrogenase flavoprotein C-terminal domain-like"/>
    <property type="match status" value="1"/>
</dbReference>
<evidence type="ECO:0000256" key="10">
    <source>
        <dbReference type="ARBA" id="ARBA00023014"/>
    </source>
</evidence>
<comment type="cofactor">
    <cofactor evidence="14">
        <name>[2Fe-2S] cluster</name>
        <dbReference type="ChEBI" id="CHEBI:190135"/>
    </cofactor>
    <text evidence="14">Binds 2 [2Fe-2S] clusters.</text>
</comment>
<evidence type="ECO:0000259" key="17">
    <source>
        <dbReference type="PROSITE" id="PS51387"/>
    </source>
</evidence>
<dbReference type="GeneID" id="37043677"/>
<dbReference type="PANTHER" id="PTHR45444">
    <property type="entry name" value="XANTHINE DEHYDROGENASE"/>
    <property type="match status" value="1"/>
</dbReference>
<dbReference type="SUPFAM" id="SSF56003">
    <property type="entry name" value="Molybdenum cofactor-binding domain"/>
    <property type="match status" value="1"/>
</dbReference>
<dbReference type="PROSITE" id="PS00197">
    <property type="entry name" value="2FE2S_FER_1"/>
    <property type="match status" value="1"/>
</dbReference>
<feature type="region of interest" description="Disordered" evidence="15">
    <location>
        <begin position="350"/>
        <end position="377"/>
    </location>
</feature>
<dbReference type="Pfam" id="PF01315">
    <property type="entry name" value="Ald_Xan_dh_C"/>
    <property type="match status" value="1"/>
</dbReference>
<proteinExistence type="inferred from homology"/>
<dbReference type="InterPro" id="IPR046867">
    <property type="entry name" value="AldOxase/xan_DH_MoCoBD2"/>
</dbReference>
<feature type="binding site" evidence="14">
    <location>
        <position position="62"/>
    </location>
    <ligand>
        <name>[2Fe-2S] cluster</name>
        <dbReference type="ChEBI" id="CHEBI:190135"/>
        <label>1</label>
    </ligand>
</feature>
<dbReference type="Gene3D" id="3.90.1170.50">
    <property type="entry name" value="Aldehyde oxidase/xanthine dehydrogenase, a/b hammerhead"/>
    <property type="match status" value="1"/>
</dbReference>
<dbReference type="InterPro" id="IPR037165">
    <property type="entry name" value="AldOxase/xan_DH_Mopterin-bd_sf"/>
</dbReference>
<reference evidence="18 19" key="1">
    <citation type="journal article" date="2018" name="Mol. Biol. Evol.">
        <title>Broad Genomic Sampling Reveals a Smut Pathogenic Ancestry of the Fungal Clade Ustilaginomycotina.</title>
        <authorList>
            <person name="Kijpornyongpan T."/>
            <person name="Mondo S.J."/>
            <person name="Barry K."/>
            <person name="Sandor L."/>
            <person name="Lee J."/>
            <person name="Lipzen A."/>
            <person name="Pangilinan J."/>
            <person name="LaButti K."/>
            <person name="Hainaut M."/>
            <person name="Henrissat B."/>
            <person name="Grigoriev I.V."/>
            <person name="Spatafora J.W."/>
            <person name="Aime M.C."/>
        </authorList>
    </citation>
    <scope>NUCLEOTIDE SEQUENCE [LARGE SCALE GENOMIC DNA]</scope>
    <source>
        <strain evidence="18 19">MCA 4198</strain>
    </source>
</reference>
<keyword evidence="5 14" id="KW-0001">2Fe-2S</keyword>
<feature type="binding site" evidence="13">
    <location>
        <position position="1076"/>
    </location>
    <ligand>
        <name>substrate</name>
    </ligand>
</feature>
<dbReference type="InterPro" id="IPR016167">
    <property type="entry name" value="FAD-bd_PCMH_sub1"/>
</dbReference>
<keyword evidence="19" id="KW-1185">Reference proteome</keyword>
<comment type="cofactor">
    <cofactor evidence="1 13">
        <name>FAD</name>
        <dbReference type="ChEBI" id="CHEBI:57692"/>
    </cofactor>
</comment>
<dbReference type="Pfam" id="PF20256">
    <property type="entry name" value="MoCoBD_2"/>
    <property type="match status" value="1"/>
</dbReference>
<comment type="cofactor">
    <cofactor evidence="11">
        <name>[2Fe-2S] cluster</name>
        <dbReference type="ChEBI" id="CHEBI:190135"/>
    </cofactor>
</comment>
<dbReference type="OrthoDB" id="8300278at2759"/>
<dbReference type="GO" id="GO:0071949">
    <property type="term" value="F:FAD binding"/>
    <property type="evidence" value="ECO:0007669"/>
    <property type="project" value="InterPro"/>
</dbReference>
<keyword evidence="10 14" id="KW-0411">Iron-sulfur</keyword>
<dbReference type="InterPro" id="IPR036884">
    <property type="entry name" value="2Fe-2S-bd_dom_sf"/>
</dbReference>
<evidence type="ECO:0000313" key="18">
    <source>
        <dbReference type="EMBL" id="PWN90603.1"/>
    </source>
</evidence>
<feature type="binding site" evidence="14">
    <location>
        <position position="183"/>
    </location>
    <ligand>
        <name>[2Fe-2S] cluster</name>
        <dbReference type="ChEBI" id="CHEBI:190135"/>
        <label>2</label>
    </ligand>
</feature>
<dbReference type="RefSeq" id="XP_025377801.1">
    <property type="nucleotide sequence ID" value="XM_025521761.1"/>
</dbReference>
<keyword evidence="9 14" id="KW-0408">Iron</keyword>
<gene>
    <name evidence="18" type="ORF">FA10DRAFT_267052</name>
</gene>
<evidence type="ECO:0000313" key="19">
    <source>
        <dbReference type="Proteomes" id="UP000245768"/>
    </source>
</evidence>
<evidence type="ECO:0000256" key="6">
    <source>
        <dbReference type="ARBA" id="ARBA00022723"/>
    </source>
</evidence>
<feature type="active site" description="Proton acceptor" evidence="12">
    <location>
        <position position="1461"/>
    </location>
</feature>
<dbReference type="Gene3D" id="3.30.365.10">
    <property type="entry name" value="Aldehyde oxidase/xanthine dehydrogenase, molybdopterin binding domain"/>
    <property type="match status" value="4"/>
</dbReference>